<name>A0ABS0VXV6_9CORY</name>
<comment type="caution">
    <text evidence="2">The sequence shown here is derived from an EMBL/GenBank/DDBJ whole genome shotgun (WGS) entry which is preliminary data.</text>
</comment>
<feature type="compositionally biased region" description="Low complexity" evidence="1">
    <location>
        <begin position="102"/>
        <end position="123"/>
    </location>
</feature>
<evidence type="ECO:0000313" key="2">
    <source>
        <dbReference type="EMBL" id="MBI9001615.1"/>
    </source>
</evidence>
<gene>
    <name evidence="2" type="ORF">JDV76_11695</name>
</gene>
<dbReference type="RefSeq" id="WP_198737081.1">
    <property type="nucleotide sequence ID" value="NZ_JAEIOT010000016.1"/>
</dbReference>
<feature type="region of interest" description="Disordered" evidence="1">
    <location>
        <begin position="18"/>
        <end position="90"/>
    </location>
</feature>
<keyword evidence="3" id="KW-1185">Reference proteome</keyword>
<sequence>MTVTDRTSPAVDSVEHIEVVVLPQENPERAKPTRVVRGPQWESAPEAGTAATTTTGGAQSVQETTTTTPEPAPAPAAPAEGQPVSNVHAAAVSPRLVNAVATQPAPTATTTTTAAVEESVAAPQESAVKVNQPQ</sequence>
<accession>A0ABS0VXV6</accession>
<proteinExistence type="predicted"/>
<feature type="region of interest" description="Disordered" evidence="1">
    <location>
        <begin position="102"/>
        <end position="134"/>
    </location>
</feature>
<evidence type="ECO:0000313" key="3">
    <source>
        <dbReference type="Proteomes" id="UP000625574"/>
    </source>
</evidence>
<dbReference type="EMBL" id="JAEIOT010000016">
    <property type="protein sequence ID" value="MBI9001615.1"/>
    <property type="molecule type" value="Genomic_DNA"/>
</dbReference>
<feature type="compositionally biased region" description="Low complexity" evidence="1">
    <location>
        <begin position="47"/>
        <end position="69"/>
    </location>
</feature>
<evidence type="ECO:0000256" key="1">
    <source>
        <dbReference type="SAM" id="MobiDB-lite"/>
    </source>
</evidence>
<reference evidence="2 3" key="1">
    <citation type="submission" date="2020-12" db="EMBL/GenBank/DDBJ databases">
        <title>Genome public.</title>
        <authorList>
            <person name="Sun Q."/>
        </authorList>
    </citation>
    <scope>NUCLEOTIDE SEQUENCE [LARGE SCALE GENOMIC DNA]</scope>
    <source>
        <strain evidence="2 3">CCM 8864</strain>
    </source>
</reference>
<protein>
    <submittedName>
        <fullName evidence="2">Uncharacterized protein</fullName>
    </submittedName>
</protein>
<organism evidence="2 3">
    <name type="scientific">Corynebacterium marambiense</name>
    <dbReference type="NCBI Taxonomy" id="2765364"/>
    <lineage>
        <taxon>Bacteria</taxon>
        <taxon>Bacillati</taxon>
        <taxon>Actinomycetota</taxon>
        <taxon>Actinomycetes</taxon>
        <taxon>Mycobacteriales</taxon>
        <taxon>Corynebacteriaceae</taxon>
        <taxon>Corynebacterium</taxon>
    </lineage>
</organism>
<dbReference type="Proteomes" id="UP000625574">
    <property type="component" value="Unassembled WGS sequence"/>
</dbReference>